<evidence type="ECO:0000259" key="3">
    <source>
        <dbReference type="Pfam" id="PF01734"/>
    </source>
</evidence>
<accession>A0A849K3Z2</accession>
<dbReference type="Pfam" id="PF01734">
    <property type="entry name" value="Patatin"/>
    <property type="match status" value="1"/>
</dbReference>
<proteinExistence type="predicted"/>
<dbReference type="Gene3D" id="3.40.1090.10">
    <property type="entry name" value="Cytosolic phospholipase A2 catalytic domain"/>
    <property type="match status" value="2"/>
</dbReference>
<reference evidence="4 5" key="1">
    <citation type="submission" date="2020-05" db="EMBL/GenBank/DDBJ databases">
        <title>Genome sequence of Isoptericola sp. JC619 isolated from Chilika lagoon, India.</title>
        <authorList>
            <person name="Kumar D."/>
            <person name="Appam K."/>
            <person name="Gandham S."/>
            <person name="Uppada J."/>
            <person name="Sasikala C."/>
            <person name="Venkata Ramana C."/>
        </authorList>
    </citation>
    <scope>NUCLEOTIDE SEQUENCE [LARGE SCALE GENOMIC DNA]</scope>
    <source>
        <strain evidence="4 5">JC619</strain>
    </source>
</reference>
<keyword evidence="5" id="KW-1185">Reference proteome</keyword>
<evidence type="ECO:0000256" key="2">
    <source>
        <dbReference type="SAM" id="Phobius"/>
    </source>
</evidence>
<feature type="transmembrane region" description="Helical" evidence="2">
    <location>
        <begin position="91"/>
        <end position="115"/>
    </location>
</feature>
<sequence>MTQHIGVAISGGGHRATAWGLGALLYLVDSGKNEEVSAISSVSGGSIANAVVAQETDYRTVDPPGFDRTIRRLVRHLADTGLFFWGPPTNAYLVSVFVGAGVAVATMLTGIVFVFLNGLSWRSGLTLLAGGVLMGLTARWFERRSHVLDRALARTHFQRDGRSTRLADIDRSLDHVVCATELQSAEHLYLTPRFLYSHRLGTGSTNDMRLSTAVQASLGMPGAFTPRRLKTAPYGFHGGTQEGGVAEDFLLTDGGVYDNLADQWPDGLEKRLERAPELPVVGRTIDELVIVNATTALSWRRLRYARRFLVGELFTLLRSSSVMYQVPTERRQRGLVHNWVDCERTGRGQRGAIVQIQQSPYRVADAFLRKDQEERARRARAVLDLLGDDDESREAWRARAESNAAVPTVLRQLGRTATVDLLEHSYVLAMCNLHVLHGYPLLDLPKRERFERLLDDPEPSADAA</sequence>
<dbReference type="InterPro" id="IPR002641">
    <property type="entry name" value="PNPLA_dom"/>
</dbReference>
<dbReference type="GO" id="GO:0006629">
    <property type="term" value="P:lipid metabolic process"/>
    <property type="evidence" value="ECO:0007669"/>
    <property type="project" value="UniProtKB-KW"/>
</dbReference>
<comment type="caution">
    <text evidence="4">The sequence shown here is derived from an EMBL/GenBank/DDBJ whole genome shotgun (WGS) entry which is preliminary data.</text>
</comment>
<dbReference type="AlphaFoldDB" id="A0A849K3Z2"/>
<dbReference type="EMBL" id="JABFAJ010000011">
    <property type="protein sequence ID" value="NNU27100.1"/>
    <property type="molecule type" value="Genomic_DNA"/>
</dbReference>
<name>A0A849K3Z2_9MICO</name>
<keyword evidence="2" id="KW-0472">Membrane</keyword>
<gene>
    <name evidence="4" type="ORF">HLI28_06030</name>
</gene>
<feature type="domain" description="PNPLA" evidence="3">
    <location>
        <begin position="8"/>
        <end position="260"/>
    </location>
</feature>
<keyword evidence="2" id="KW-0812">Transmembrane</keyword>
<keyword evidence="1" id="KW-0443">Lipid metabolism</keyword>
<evidence type="ECO:0000313" key="4">
    <source>
        <dbReference type="EMBL" id="NNU27100.1"/>
    </source>
</evidence>
<dbReference type="Proteomes" id="UP000557204">
    <property type="component" value="Unassembled WGS sequence"/>
</dbReference>
<organism evidence="4 5">
    <name type="scientific">Isoptericola sediminis</name>
    <dbReference type="NCBI Taxonomy" id="2733572"/>
    <lineage>
        <taxon>Bacteria</taxon>
        <taxon>Bacillati</taxon>
        <taxon>Actinomycetota</taxon>
        <taxon>Actinomycetes</taxon>
        <taxon>Micrococcales</taxon>
        <taxon>Promicromonosporaceae</taxon>
        <taxon>Isoptericola</taxon>
    </lineage>
</organism>
<dbReference type="SUPFAM" id="SSF52151">
    <property type="entry name" value="FabD/lysophospholipase-like"/>
    <property type="match status" value="1"/>
</dbReference>
<dbReference type="RefSeq" id="WP_171246610.1">
    <property type="nucleotide sequence ID" value="NZ_JABFAJ010000011.1"/>
</dbReference>
<protein>
    <recommendedName>
        <fullName evidence="3">PNPLA domain-containing protein</fullName>
    </recommendedName>
</protein>
<evidence type="ECO:0000313" key="5">
    <source>
        <dbReference type="Proteomes" id="UP000557204"/>
    </source>
</evidence>
<keyword evidence="2" id="KW-1133">Transmembrane helix</keyword>
<evidence type="ECO:0000256" key="1">
    <source>
        <dbReference type="ARBA" id="ARBA00023098"/>
    </source>
</evidence>
<feature type="transmembrane region" description="Helical" evidence="2">
    <location>
        <begin position="121"/>
        <end position="141"/>
    </location>
</feature>
<dbReference type="InterPro" id="IPR016035">
    <property type="entry name" value="Acyl_Trfase/lysoPLipase"/>
</dbReference>